<dbReference type="AlphaFoldDB" id="A0A1G2HWJ8"/>
<accession>A0A1G2HWJ8</accession>
<comment type="caution">
    <text evidence="1">The sequence shown here is derived from an EMBL/GenBank/DDBJ whole genome shotgun (WGS) entry which is preliminary data.</text>
</comment>
<protein>
    <submittedName>
        <fullName evidence="1">Uncharacterized protein</fullName>
    </submittedName>
</protein>
<evidence type="ECO:0000313" key="2">
    <source>
        <dbReference type="Proteomes" id="UP000178380"/>
    </source>
</evidence>
<evidence type="ECO:0000313" key="1">
    <source>
        <dbReference type="EMBL" id="OGZ66837.1"/>
    </source>
</evidence>
<dbReference type="STRING" id="1802205.A3C58_01165"/>
<organism evidence="1 2">
    <name type="scientific">Candidatus Staskawiczbacteria bacterium RIFCSPHIGHO2_02_FULL_34_10</name>
    <dbReference type="NCBI Taxonomy" id="1802205"/>
    <lineage>
        <taxon>Bacteria</taxon>
        <taxon>Candidatus Staskawicziibacteriota</taxon>
    </lineage>
</organism>
<reference evidence="1 2" key="1">
    <citation type="journal article" date="2016" name="Nat. Commun.">
        <title>Thousands of microbial genomes shed light on interconnected biogeochemical processes in an aquifer system.</title>
        <authorList>
            <person name="Anantharaman K."/>
            <person name="Brown C.T."/>
            <person name="Hug L.A."/>
            <person name="Sharon I."/>
            <person name="Castelle C.J."/>
            <person name="Probst A.J."/>
            <person name="Thomas B.C."/>
            <person name="Singh A."/>
            <person name="Wilkins M.J."/>
            <person name="Karaoz U."/>
            <person name="Brodie E.L."/>
            <person name="Williams K.H."/>
            <person name="Hubbard S.S."/>
            <person name="Banfield J.F."/>
        </authorList>
    </citation>
    <scope>NUCLEOTIDE SEQUENCE [LARGE SCALE GENOMIC DNA]</scope>
</reference>
<dbReference type="EMBL" id="MHOR01000023">
    <property type="protein sequence ID" value="OGZ66837.1"/>
    <property type="molecule type" value="Genomic_DNA"/>
</dbReference>
<dbReference type="Proteomes" id="UP000178380">
    <property type="component" value="Unassembled WGS sequence"/>
</dbReference>
<sequence length="89" mass="10331">MFPLVVKANMNGKKSCFEIQQQIKRFLDGFCGTPRFLEEISVSLFTGKIEIKFQYYMDSEVPEIKKRLALCDGINQETLKIIETKQVVH</sequence>
<gene>
    <name evidence="1" type="ORF">A3C58_01165</name>
</gene>
<proteinExistence type="predicted"/>
<name>A0A1G2HWJ8_9BACT</name>